<protein>
    <submittedName>
        <fullName evidence="1">Uncharacterized protein</fullName>
    </submittedName>
</protein>
<name>A0A538SFR3_UNCEI</name>
<proteinExistence type="predicted"/>
<dbReference type="AlphaFoldDB" id="A0A538SFR3"/>
<sequence>MTPVRIRVPSTHPFARGVYQAETSTPLVKLLVPLSGPPAISAATLCADPRVASSGLSRRSRSNES</sequence>
<dbReference type="EMBL" id="VBOS01000420">
    <property type="protein sequence ID" value="TMQ50221.1"/>
    <property type="molecule type" value="Genomic_DNA"/>
</dbReference>
<organism evidence="1 2">
    <name type="scientific">Eiseniibacteriota bacterium</name>
    <dbReference type="NCBI Taxonomy" id="2212470"/>
    <lineage>
        <taxon>Bacteria</taxon>
        <taxon>Candidatus Eiseniibacteriota</taxon>
    </lineage>
</organism>
<reference evidence="1 2" key="1">
    <citation type="journal article" date="2019" name="Nat. Microbiol.">
        <title>Mediterranean grassland soil C-N compound turnover is dependent on rainfall and depth, and is mediated by genomically divergent microorganisms.</title>
        <authorList>
            <person name="Diamond S."/>
            <person name="Andeer P.F."/>
            <person name="Li Z."/>
            <person name="Crits-Christoph A."/>
            <person name="Burstein D."/>
            <person name="Anantharaman K."/>
            <person name="Lane K.R."/>
            <person name="Thomas B.C."/>
            <person name="Pan C."/>
            <person name="Northen T.R."/>
            <person name="Banfield J.F."/>
        </authorList>
    </citation>
    <scope>NUCLEOTIDE SEQUENCE [LARGE SCALE GENOMIC DNA]</scope>
    <source>
        <strain evidence="1">WS_2</strain>
    </source>
</reference>
<comment type="caution">
    <text evidence="1">The sequence shown here is derived from an EMBL/GenBank/DDBJ whole genome shotgun (WGS) entry which is preliminary data.</text>
</comment>
<gene>
    <name evidence="1" type="ORF">E6K72_11620</name>
</gene>
<evidence type="ECO:0000313" key="1">
    <source>
        <dbReference type="EMBL" id="TMQ50221.1"/>
    </source>
</evidence>
<evidence type="ECO:0000313" key="2">
    <source>
        <dbReference type="Proteomes" id="UP000317716"/>
    </source>
</evidence>
<dbReference type="Proteomes" id="UP000317716">
    <property type="component" value="Unassembled WGS sequence"/>
</dbReference>
<accession>A0A538SFR3</accession>